<organism evidence="1">
    <name type="scientific">gut metagenome</name>
    <dbReference type="NCBI Taxonomy" id="749906"/>
    <lineage>
        <taxon>unclassified sequences</taxon>
        <taxon>metagenomes</taxon>
        <taxon>organismal metagenomes</taxon>
    </lineage>
</organism>
<accession>J9C0S5</accession>
<dbReference type="EMBL" id="AMCI01006984">
    <property type="protein sequence ID" value="EJW93425.1"/>
    <property type="molecule type" value="Genomic_DNA"/>
</dbReference>
<proteinExistence type="predicted"/>
<evidence type="ECO:0000313" key="1">
    <source>
        <dbReference type="EMBL" id="EJW93425.1"/>
    </source>
</evidence>
<reference evidence="1" key="1">
    <citation type="journal article" date="2012" name="PLoS ONE">
        <title>Gene sets for utilization of primary and secondary nutrition supplies in the distal gut of endangered iberian lynx.</title>
        <authorList>
            <person name="Alcaide M."/>
            <person name="Messina E."/>
            <person name="Richter M."/>
            <person name="Bargiela R."/>
            <person name="Peplies J."/>
            <person name="Huws S.A."/>
            <person name="Newbold C.J."/>
            <person name="Golyshin P.N."/>
            <person name="Simon M.A."/>
            <person name="Lopez G."/>
            <person name="Yakimov M.M."/>
            <person name="Ferrer M."/>
        </authorList>
    </citation>
    <scope>NUCLEOTIDE SEQUENCE</scope>
</reference>
<name>J9C0S5_9ZZZZ</name>
<dbReference type="AlphaFoldDB" id="J9C0S5"/>
<protein>
    <submittedName>
        <fullName evidence="1">Uncharacterized protein</fullName>
    </submittedName>
</protein>
<gene>
    <name evidence="1" type="ORF">EVA_18469</name>
</gene>
<comment type="caution">
    <text evidence="1">The sequence shown here is derived from an EMBL/GenBank/DDBJ whole genome shotgun (WGS) entry which is preliminary data.</text>
</comment>
<sequence length="35" mass="3876">MFCSVSSRTADEIHSVPTVYYQSAIAESETFKYAG</sequence>